<reference evidence="1" key="1">
    <citation type="submission" date="2017-07" db="EMBL/GenBank/DDBJ databases">
        <title>Taro Niue Genome Assembly and Annotation.</title>
        <authorList>
            <person name="Atibalentja N."/>
            <person name="Keating K."/>
            <person name="Fields C.J."/>
        </authorList>
    </citation>
    <scope>NUCLEOTIDE SEQUENCE</scope>
    <source>
        <strain evidence="1">Niue_2</strain>
        <tissue evidence="1">Leaf</tissue>
    </source>
</reference>
<accession>A0A843VPQ0</accession>
<dbReference type="AlphaFoldDB" id="A0A843VPQ0"/>
<sequence>TNPRQDGESSEKVAAFSSSILKLFSHPGLPWVSGSGADSKVHQEEMEDAYIYMDDGPSEEQGK</sequence>
<dbReference type="EMBL" id="NMUH01001539">
    <property type="protein sequence ID" value="MQL93269.1"/>
    <property type="molecule type" value="Genomic_DNA"/>
</dbReference>
<dbReference type="Proteomes" id="UP000652761">
    <property type="component" value="Unassembled WGS sequence"/>
</dbReference>
<protein>
    <submittedName>
        <fullName evidence="1">Uncharacterized protein</fullName>
    </submittedName>
</protein>
<comment type="caution">
    <text evidence="1">The sequence shown here is derived from an EMBL/GenBank/DDBJ whole genome shotgun (WGS) entry which is preliminary data.</text>
</comment>
<organism evidence="1 2">
    <name type="scientific">Colocasia esculenta</name>
    <name type="common">Wild taro</name>
    <name type="synonym">Arum esculentum</name>
    <dbReference type="NCBI Taxonomy" id="4460"/>
    <lineage>
        <taxon>Eukaryota</taxon>
        <taxon>Viridiplantae</taxon>
        <taxon>Streptophyta</taxon>
        <taxon>Embryophyta</taxon>
        <taxon>Tracheophyta</taxon>
        <taxon>Spermatophyta</taxon>
        <taxon>Magnoliopsida</taxon>
        <taxon>Liliopsida</taxon>
        <taxon>Araceae</taxon>
        <taxon>Aroideae</taxon>
        <taxon>Colocasieae</taxon>
        <taxon>Colocasia</taxon>
    </lineage>
</organism>
<gene>
    <name evidence="1" type="ORF">Taro_025911</name>
</gene>
<evidence type="ECO:0000313" key="1">
    <source>
        <dbReference type="EMBL" id="MQL93269.1"/>
    </source>
</evidence>
<keyword evidence="2" id="KW-1185">Reference proteome</keyword>
<evidence type="ECO:0000313" key="2">
    <source>
        <dbReference type="Proteomes" id="UP000652761"/>
    </source>
</evidence>
<name>A0A843VPQ0_COLES</name>
<proteinExistence type="predicted"/>
<feature type="non-terminal residue" evidence="1">
    <location>
        <position position="1"/>
    </location>
</feature>